<keyword evidence="4" id="KW-1185">Reference proteome</keyword>
<dbReference type="AlphaFoldDB" id="A0AAD7XUA7"/>
<comment type="caution">
    <text evidence="3">The sequence shown here is derived from an EMBL/GenBank/DDBJ whole genome shotgun (WGS) entry which is preliminary data.</text>
</comment>
<proteinExistence type="predicted"/>
<evidence type="ECO:0000256" key="2">
    <source>
        <dbReference type="SAM" id="Phobius"/>
    </source>
</evidence>
<dbReference type="Proteomes" id="UP001230188">
    <property type="component" value="Unassembled WGS sequence"/>
</dbReference>
<feature type="transmembrane region" description="Helical" evidence="2">
    <location>
        <begin position="150"/>
        <end position="174"/>
    </location>
</feature>
<feature type="transmembrane region" description="Helical" evidence="2">
    <location>
        <begin position="327"/>
        <end position="346"/>
    </location>
</feature>
<keyword evidence="2" id="KW-1133">Transmembrane helix</keyword>
<keyword evidence="2" id="KW-0812">Transmembrane</keyword>
<protein>
    <submittedName>
        <fullName evidence="3">Uncharacterized protein</fullName>
    </submittedName>
</protein>
<evidence type="ECO:0000313" key="4">
    <source>
        <dbReference type="Proteomes" id="UP001230188"/>
    </source>
</evidence>
<dbReference type="EMBL" id="JAQMWT010000027">
    <property type="protein sequence ID" value="KAJ8613605.1"/>
    <property type="molecule type" value="Genomic_DNA"/>
</dbReference>
<organism evidence="3 4">
    <name type="scientific">Chrysophaeum taylorii</name>
    <dbReference type="NCBI Taxonomy" id="2483200"/>
    <lineage>
        <taxon>Eukaryota</taxon>
        <taxon>Sar</taxon>
        <taxon>Stramenopiles</taxon>
        <taxon>Ochrophyta</taxon>
        <taxon>Pelagophyceae</taxon>
        <taxon>Pelagomonadales</taxon>
        <taxon>Pelagomonadaceae</taxon>
        <taxon>Chrysophaeum</taxon>
    </lineage>
</organism>
<feature type="transmembrane region" description="Helical" evidence="2">
    <location>
        <begin position="352"/>
        <end position="370"/>
    </location>
</feature>
<accession>A0AAD7XUA7</accession>
<feature type="transmembrane region" description="Helical" evidence="2">
    <location>
        <begin position="251"/>
        <end position="268"/>
    </location>
</feature>
<feature type="transmembrane region" description="Helical" evidence="2">
    <location>
        <begin position="97"/>
        <end position="116"/>
    </location>
</feature>
<reference evidence="3" key="1">
    <citation type="submission" date="2023-01" db="EMBL/GenBank/DDBJ databases">
        <title>Metagenome sequencing of chrysophaentin producing Chrysophaeum taylorii.</title>
        <authorList>
            <person name="Davison J."/>
            <person name="Bewley C."/>
        </authorList>
    </citation>
    <scope>NUCLEOTIDE SEQUENCE</scope>
    <source>
        <strain evidence="3">NIES-1699</strain>
    </source>
</reference>
<feature type="region of interest" description="Disordered" evidence="1">
    <location>
        <begin position="46"/>
        <end position="68"/>
    </location>
</feature>
<gene>
    <name evidence="3" type="ORF">CTAYLR_006144</name>
</gene>
<sequence length="444" mass="45744">MHLIVPALRTAGPFIALRTAGPFLAAPLARSPLTQEQPIVQALDKVKNDGNLNVDPPEEDGKQRPVRPGPIESVLLGASAVLAAVSPMAFSDKVVEVVIPACALLAAAIGVTAEYAGRVATASGKEVSSISLKTAAEAEALVASAERSKAVIHTTFGISASMAVLAIVMPSLLSRYPSLGPFKSEILLFCPLTAMFASAVAALAECETVGWAEAACSLGKRRFADRSTVGRGWTSQTELVFSKAQRERTRWASFIWGTLPAPVFALLVRGGFGFKAIVATSIAAVQAAYYLSAAEAAIARATAAVAIKERTAALADTYANQASRVGAVLPFTSALGGLCAAFAAIVVELQPAASAVFPALGALCAAAATVSKACCQADSKAAMSVVEQLGVKAQDPEDKFPPVPNQPFGLLTPLYASFRDSIPDTTLPSSALAAPLDPATSPLR</sequence>
<evidence type="ECO:0000256" key="1">
    <source>
        <dbReference type="SAM" id="MobiDB-lite"/>
    </source>
</evidence>
<name>A0AAD7XUA7_9STRA</name>
<evidence type="ECO:0000313" key="3">
    <source>
        <dbReference type="EMBL" id="KAJ8613605.1"/>
    </source>
</evidence>
<keyword evidence="2" id="KW-0472">Membrane</keyword>
<feature type="transmembrane region" description="Helical" evidence="2">
    <location>
        <begin position="288"/>
        <end position="307"/>
    </location>
</feature>